<proteinExistence type="inferred from homology"/>
<comment type="caution">
    <text evidence="6">The sequence shown here is derived from an EMBL/GenBank/DDBJ whole genome shotgun (WGS) entry which is preliminary data.</text>
</comment>
<dbReference type="InterPro" id="IPR027417">
    <property type="entry name" value="P-loop_NTPase"/>
</dbReference>
<protein>
    <submittedName>
        <fullName evidence="6">ABC transporter ATP-binding protein</fullName>
    </submittedName>
</protein>
<organism evidence="6 7">
    <name type="scientific">Brachybacterium massiliense</name>
    <dbReference type="NCBI Taxonomy" id="1755098"/>
    <lineage>
        <taxon>Bacteria</taxon>
        <taxon>Bacillati</taxon>
        <taxon>Actinomycetota</taxon>
        <taxon>Actinomycetes</taxon>
        <taxon>Micrococcales</taxon>
        <taxon>Dermabacteraceae</taxon>
        <taxon>Brachybacterium</taxon>
    </lineage>
</organism>
<dbReference type="NCBIfam" id="NF007739">
    <property type="entry name" value="PRK10419.1"/>
    <property type="match status" value="2"/>
</dbReference>
<dbReference type="PROSITE" id="PS50893">
    <property type="entry name" value="ABC_TRANSPORTER_2"/>
    <property type="match status" value="2"/>
</dbReference>
<keyword evidence="3" id="KW-0547">Nucleotide-binding</keyword>
<dbReference type="InterPro" id="IPR013563">
    <property type="entry name" value="Oligopep_ABC_C"/>
</dbReference>
<reference evidence="6" key="2">
    <citation type="submission" date="2021-09" db="EMBL/GenBank/DDBJ databases">
        <authorList>
            <person name="Gilroy R."/>
        </authorList>
    </citation>
    <scope>NUCLEOTIDE SEQUENCE</scope>
    <source>
        <strain evidence="6">ChiGjej5B5-22894</strain>
    </source>
</reference>
<gene>
    <name evidence="6" type="ORF">K8V81_05030</name>
</gene>
<evidence type="ECO:0000256" key="4">
    <source>
        <dbReference type="ARBA" id="ARBA00022840"/>
    </source>
</evidence>
<dbReference type="SUPFAM" id="SSF52540">
    <property type="entry name" value="P-loop containing nucleoside triphosphate hydrolases"/>
    <property type="match status" value="2"/>
</dbReference>
<comment type="similarity">
    <text evidence="1">Belongs to the ABC transporter superfamily.</text>
</comment>
<dbReference type="InterPro" id="IPR003439">
    <property type="entry name" value="ABC_transporter-like_ATP-bd"/>
</dbReference>
<evidence type="ECO:0000313" key="6">
    <source>
        <dbReference type="EMBL" id="HJG91069.1"/>
    </source>
</evidence>
<dbReference type="AlphaFoldDB" id="A0A921MVL3"/>
<evidence type="ECO:0000256" key="1">
    <source>
        <dbReference type="ARBA" id="ARBA00005417"/>
    </source>
</evidence>
<dbReference type="GO" id="GO:0015833">
    <property type="term" value="P:peptide transport"/>
    <property type="evidence" value="ECO:0007669"/>
    <property type="project" value="InterPro"/>
</dbReference>
<keyword evidence="2" id="KW-0813">Transport</keyword>
<dbReference type="FunFam" id="3.40.50.300:FF:000016">
    <property type="entry name" value="Oligopeptide ABC transporter ATP-binding component"/>
    <property type="match status" value="2"/>
</dbReference>
<dbReference type="PANTHER" id="PTHR43776">
    <property type="entry name" value="TRANSPORT ATP-BINDING PROTEIN"/>
    <property type="match status" value="1"/>
</dbReference>
<dbReference type="CDD" id="cd03257">
    <property type="entry name" value="ABC_NikE_OppD_transporters"/>
    <property type="match status" value="2"/>
</dbReference>
<sequence length="670" mass="72190">LTLRQGRTLGIVGESGSGKTMTALALMGLLPANGRISRGSIEFDGVDLVSATPKQARRRRGTDLGMIFQDPMTSLNPTMQIGDQIGEGLIVHQRLGRKEARRRAIEILERVGMPRPDRIAADYPHQLSGGMRQRAMIAMALVNHPKLLIADEPTTALDVTTQRQILDLIEDIKEEYDSAAILVTHDLGVVAGRADEVAVMYAGRVVEHAPARELFENPQHQYTRALLAALPERASGSDRLYAIPGMPPSLKEEIAGCPFAPRCHRAQDDCLTGTIAFEDHGAGHRVACLHPGGEEHLGQLSVPAAAAEKQVLAAQSEAPAPETGAAEDVPASAEVVLDVDGISKNYPALGGSVIRRRIGTVSAVNDVTFSVREGETFGLVGESGCGKSTLGRVIAALEQPSEGVIHLDGTDIEGGKGRNSKAVHRSVQLMFQDSAAAMDPRMRVDEILTEPLDIQGVGTAKDRARRVEELIDDVGLAQDSLERYPHEFSGGQLQRIGLARSLALDPRVVVCDEPVSALDVSVQAQVLNQMKDIQAEHRLAYVFISHDLSVVRYMSDRIGVMYLGTMVEQGPAEEVSARPRHPYTRVLIDAVPTVEPDDERERLLVEGELPSAMDPPSGCRFRTRCPFAQEICATAPPVVEMGAEGGEHQVACHFPLPADGTLPTRVGAAR</sequence>
<feature type="non-terminal residue" evidence="6">
    <location>
        <position position="1"/>
    </location>
</feature>
<dbReference type="Gene3D" id="3.40.50.300">
    <property type="entry name" value="P-loop containing nucleotide triphosphate hydrolases"/>
    <property type="match status" value="2"/>
</dbReference>
<dbReference type="SMART" id="SM00382">
    <property type="entry name" value="AAA"/>
    <property type="match status" value="2"/>
</dbReference>
<name>A0A921MVL3_9MICO</name>
<dbReference type="InterPro" id="IPR017871">
    <property type="entry name" value="ABC_transporter-like_CS"/>
</dbReference>
<dbReference type="PROSITE" id="PS00211">
    <property type="entry name" value="ABC_TRANSPORTER_1"/>
    <property type="match status" value="2"/>
</dbReference>
<dbReference type="Pfam" id="PF00005">
    <property type="entry name" value="ABC_tran"/>
    <property type="match status" value="2"/>
</dbReference>
<reference evidence="6" key="1">
    <citation type="journal article" date="2021" name="PeerJ">
        <title>Extensive microbial diversity within the chicken gut microbiome revealed by metagenomics and culture.</title>
        <authorList>
            <person name="Gilroy R."/>
            <person name="Ravi A."/>
            <person name="Getino M."/>
            <person name="Pursley I."/>
            <person name="Horton D.L."/>
            <person name="Alikhan N.F."/>
            <person name="Baker D."/>
            <person name="Gharbi K."/>
            <person name="Hall N."/>
            <person name="Watson M."/>
            <person name="Adriaenssens E.M."/>
            <person name="Foster-Nyarko E."/>
            <person name="Jarju S."/>
            <person name="Secka A."/>
            <person name="Antonio M."/>
            <person name="Oren A."/>
            <person name="Chaudhuri R.R."/>
            <person name="La Ragione R."/>
            <person name="Hildebrand F."/>
            <person name="Pallen M.J."/>
        </authorList>
    </citation>
    <scope>NUCLEOTIDE SEQUENCE</scope>
    <source>
        <strain evidence="6">ChiGjej5B5-22894</strain>
    </source>
</reference>
<evidence type="ECO:0000259" key="5">
    <source>
        <dbReference type="PROSITE" id="PS50893"/>
    </source>
</evidence>
<feature type="domain" description="ABC transporter" evidence="5">
    <location>
        <begin position="337"/>
        <end position="588"/>
    </location>
</feature>
<keyword evidence="4 6" id="KW-0067">ATP-binding</keyword>
<evidence type="ECO:0000256" key="2">
    <source>
        <dbReference type="ARBA" id="ARBA00022448"/>
    </source>
</evidence>
<dbReference type="GO" id="GO:0016887">
    <property type="term" value="F:ATP hydrolysis activity"/>
    <property type="evidence" value="ECO:0007669"/>
    <property type="project" value="InterPro"/>
</dbReference>
<dbReference type="GO" id="GO:0005524">
    <property type="term" value="F:ATP binding"/>
    <property type="evidence" value="ECO:0007669"/>
    <property type="project" value="UniProtKB-KW"/>
</dbReference>
<dbReference type="EMBL" id="DYUE01000127">
    <property type="protein sequence ID" value="HJG91069.1"/>
    <property type="molecule type" value="Genomic_DNA"/>
</dbReference>
<dbReference type="PANTHER" id="PTHR43776:SF7">
    <property type="entry name" value="D,D-DIPEPTIDE TRANSPORT ATP-BINDING PROTEIN DDPF-RELATED"/>
    <property type="match status" value="1"/>
</dbReference>
<evidence type="ECO:0000256" key="3">
    <source>
        <dbReference type="ARBA" id="ARBA00022741"/>
    </source>
</evidence>
<accession>A0A921MVL3</accession>
<dbReference type="InterPro" id="IPR003593">
    <property type="entry name" value="AAA+_ATPase"/>
</dbReference>
<dbReference type="GO" id="GO:0055085">
    <property type="term" value="P:transmembrane transport"/>
    <property type="evidence" value="ECO:0007669"/>
    <property type="project" value="UniProtKB-ARBA"/>
</dbReference>
<dbReference type="InterPro" id="IPR050319">
    <property type="entry name" value="ABC_transp_ATP-bind"/>
</dbReference>
<dbReference type="NCBIfam" id="NF008453">
    <property type="entry name" value="PRK11308.1"/>
    <property type="match status" value="2"/>
</dbReference>
<dbReference type="NCBIfam" id="TIGR01727">
    <property type="entry name" value="oligo_HPY"/>
    <property type="match status" value="2"/>
</dbReference>
<dbReference type="Proteomes" id="UP000742460">
    <property type="component" value="Unassembled WGS sequence"/>
</dbReference>
<dbReference type="Pfam" id="PF08352">
    <property type="entry name" value="oligo_HPY"/>
    <property type="match status" value="2"/>
</dbReference>
<feature type="domain" description="ABC transporter" evidence="5">
    <location>
        <begin position="1"/>
        <end position="227"/>
    </location>
</feature>
<evidence type="ECO:0000313" key="7">
    <source>
        <dbReference type="Proteomes" id="UP000742460"/>
    </source>
</evidence>